<keyword evidence="3" id="KW-1185">Reference proteome</keyword>
<dbReference type="AlphaFoldDB" id="A0AA40CRH3"/>
<evidence type="ECO:0000313" key="3">
    <source>
        <dbReference type="Proteomes" id="UP001174936"/>
    </source>
</evidence>
<proteinExistence type="predicted"/>
<organism evidence="2 3">
    <name type="scientific">Cercophora newfieldiana</name>
    <dbReference type="NCBI Taxonomy" id="92897"/>
    <lineage>
        <taxon>Eukaryota</taxon>
        <taxon>Fungi</taxon>
        <taxon>Dikarya</taxon>
        <taxon>Ascomycota</taxon>
        <taxon>Pezizomycotina</taxon>
        <taxon>Sordariomycetes</taxon>
        <taxon>Sordariomycetidae</taxon>
        <taxon>Sordariales</taxon>
        <taxon>Lasiosphaeriaceae</taxon>
        <taxon>Cercophora</taxon>
    </lineage>
</organism>
<dbReference type="EMBL" id="JAULSV010000003">
    <property type="protein sequence ID" value="KAK0648711.1"/>
    <property type="molecule type" value="Genomic_DNA"/>
</dbReference>
<name>A0AA40CRH3_9PEZI</name>
<sequence length="521" mass="58613">MEAVGIIPLALTTLKIVDQVVRFFGRLQNCPREIRMLRTLLAETKEDLRILNPPTDPTTEYLCGISTDLQDVINDTLTRCKKFLTKYCDDVRKSGNEDDSAKKSEVAEGDKPEGKEKETGNIVSRVVWTVAHGEELNEMKVEIERISMVIINRLYLRRILTLQEAQAGTSPQTEPPAPQDNDLVDNVVAVPPANRTRAAKQSASEVDPLRELPPLSSSQLSLKRLEAEADTPVKTKPLQEAEALQKRQSSLNLRLLDILDTGAVAGDADFPNLCGSFICLQGDQLPPECRSLRLEKLQVAARDEASLLLQFECSGGAIGIRHLVPLDAFPYISDINPPNVSFRAKHAITLMRREGDCLFHIRDMEYKFTDVPTRRRFQELIRGRTLRYEFEASEITALAAVPGWTGLRDYNLAAGEPLQVWQLDRPKTTPIITMTFLAGKPDVGGRRQFSHLELYFGDRVGEVRRVKAWWSIKGKRKAVQGQWVIPYQPSDGVKVTFQNEQGEFLRFLCPRRAIDVADRLG</sequence>
<dbReference type="Proteomes" id="UP001174936">
    <property type="component" value="Unassembled WGS sequence"/>
</dbReference>
<reference evidence="2" key="1">
    <citation type="submission" date="2023-06" db="EMBL/GenBank/DDBJ databases">
        <title>Genome-scale phylogeny and comparative genomics of the fungal order Sordariales.</title>
        <authorList>
            <consortium name="Lawrence Berkeley National Laboratory"/>
            <person name="Hensen N."/>
            <person name="Bonometti L."/>
            <person name="Westerberg I."/>
            <person name="Brannstrom I.O."/>
            <person name="Guillou S."/>
            <person name="Cros-Aarteil S."/>
            <person name="Calhoun S."/>
            <person name="Haridas S."/>
            <person name="Kuo A."/>
            <person name="Mondo S."/>
            <person name="Pangilinan J."/>
            <person name="Riley R."/>
            <person name="Labutti K."/>
            <person name="Andreopoulos B."/>
            <person name="Lipzen A."/>
            <person name="Chen C."/>
            <person name="Yanf M."/>
            <person name="Daum C."/>
            <person name="Ng V."/>
            <person name="Clum A."/>
            <person name="Steindorff A."/>
            <person name="Ohm R."/>
            <person name="Martin F."/>
            <person name="Silar P."/>
            <person name="Natvig D."/>
            <person name="Lalanne C."/>
            <person name="Gautier V."/>
            <person name="Ament-Velasquez S.L."/>
            <person name="Kruys A."/>
            <person name="Hutchinson M.I."/>
            <person name="Powell A.J."/>
            <person name="Barry K."/>
            <person name="Miller A.N."/>
            <person name="Grigoriev I.V."/>
            <person name="Debuchy R."/>
            <person name="Gladieux P."/>
            <person name="Thoren M.H."/>
            <person name="Johannesson H."/>
        </authorList>
    </citation>
    <scope>NUCLEOTIDE SEQUENCE</scope>
    <source>
        <strain evidence="2">SMH2532-1</strain>
    </source>
</reference>
<accession>A0AA40CRH3</accession>
<gene>
    <name evidence="2" type="ORF">B0T16DRAFT_118492</name>
</gene>
<comment type="caution">
    <text evidence="2">The sequence shown here is derived from an EMBL/GenBank/DDBJ whole genome shotgun (WGS) entry which is preliminary data.</text>
</comment>
<protein>
    <submittedName>
        <fullName evidence="2">Uncharacterized protein</fullName>
    </submittedName>
</protein>
<feature type="region of interest" description="Disordered" evidence="1">
    <location>
        <begin position="195"/>
        <end position="214"/>
    </location>
</feature>
<evidence type="ECO:0000256" key="1">
    <source>
        <dbReference type="SAM" id="MobiDB-lite"/>
    </source>
</evidence>
<evidence type="ECO:0000313" key="2">
    <source>
        <dbReference type="EMBL" id="KAK0648711.1"/>
    </source>
</evidence>
<feature type="region of interest" description="Disordered" evidence="1">
    <location>
        <begin position="93"/>
        <end position="118"/>
    </location>
</feature>